<dbReference type="GO" id="GO:0043880">
    <property type="term" value="F:crotonyl-CoA reductase activity"/>
    <property type="evidence" value="ECO:0007669"/>
    <property type="project" value="InterPro"/>
</dbReference>
<dbReference type="PANTHER" id="PTHR44154">
    <property type="entry name" value="QUINONE OXIDOREDUCTASE"/>
    <property type="match status" value="1"/>
</dbReference>
<dbReference type="AlphaFoldDB" id="A0A1G8GP28"/>
<dbReference type="SUPFAM" id="SSF51735">
    <property type="entry name" value="NAD(P)-binding Rossmann-fold domains"/>
    <property type="match status" value="1"/>
</dbReference>
<dbReference type="PANTHER" id="PTHR44154:SF1">
    <property type="entry name" value="QUINONE OXIDOREDUCTASE"/>
    <property type="match status" value="1"/>
</dbReference>
<evidence type="ECO:0000313" key="4">
    <source>
        <dbReference type="Proteomes" id="UP000198923"/>
    </source>
</evidence>
<evidence type="ECO:0000259" key="2">
    <source>
        <dbReference type="SMART" id="SM00829"/>
    </source>
</evidence>
<dbReference type="OrthoDB" id="9790818at2"/>
<sequence length="423" mass="45788">MTLFEVGEPIPLGVVPDRMYAAVIRPDRYGEPSAAFQTEIIDVPPLGRRQVLVRVMAAGVNYNNVWASLGTPVDVVAARRRRGAQEDFHIGGSDASGVVWAVGEDVRSVAVGDHVILSGIRFDEHGEDVRLGADPASSLSASAWGYEDNFGSFAQFTAIDDYQCHPKPANLTWEEASSFLLTAATAYRQLCGWHPHVVRPGDPVLIWGGAGGLGSMAIQITNVFGGIPIAVVSGEERADFCLKLGARGVIDRRDFDHWGRLPDIGDGSGLGTWMSGVRAFGRRFWDVLGERRAPKIVLEHPGQDTIPTSLYLCDSGGMVVICGGTSGYNADVDLRFLWMRQKRLQGSHYATLSHIRAVIDLVATGRIDHCLSWTGRFDQIGHAHQMLHDNVHPLGNMSVLIGAPTAGLTTLPENALPEDGRHG</sequence>
<dbReference type="NCBIfam" id="TIGR01751">
    <property type="entry name" value="crot-CoA-red"/>
    <property type="match status" value="1"/>
</dbReference>
<dbReference type="Gene3D" id="3.90.180.10">
    <property type="entry name" value="Medium-chain alcohol dehydrogenases, catalytic domain"/>
    <property type="match status" value="2"/>
</dbReference>
<dbReference type="InterPro" id="IPR013149">
    <property type="entry name" value="ADH-like_C"/>
</dbReference>
<gene>
    <name evidence="3" type="ORF">SAMN05421505_12830</name>
</gene>
<dbReference type="Pfam" id="PF08240">
    <property type="entry name" value="ADH_N"/>
    <property type="match status" value="1"/>
</dbReference>
<dbReference type="InterPro" id="IPR036291">
    <property type="entry name" value="NAD(P)-bd_dom_sf"/>
</dbReference>
<dbReference type="SMART" id="SM00829">
    <property type="entry name" value="PKS_ER"/>
    <property type="match status" value="1"/>
</dbReference>
<dbReference type="STRING" id="504805.SAMN05421505_12830"/>
<dbReference type="InterPro" id="IPR010085">
    <property type="entry name" value="Crot_CoA_red"/>
</dbReference>
<keyword evidence="1" id="KW-0521">NADP</keyword>
<dbReference type="Gene3D" id="3.40.50.720">
    <property type="entry name" value="NAD(P)-binding Rossmann-like Domain"/>
    <property type="match status" value="1"/>
</dbReference>
<protein>
    <submittedName>
        <fullName evidence="3">Crotonyl-CoA carboxylase/reductase</fullName>
    </submittedName>
</protein>
<name>A0A1G8GP28_9ACTN</name>
<dbReference type="Proteomes" id="UP000198923">
    <property type="component" value="Unassembled WGS sequence"/>
</dbReference>
<accession>A0A1G8GP28</accession>
<dbReference type="Pfam" id="PF00107">
    <property type="entry name" value="ADH_zinc_N"/>
    <property type="match status" value="1"/>
</dbReference>
<evidence type="ECO:0000313" key="3">
    <source>
        <dbReference type="EMBL" id="SDH96103.1"/>
    </source>
</evidence>
<dbReference type="InterPro" id="IPR020843">
    <property type="entry name" value="ER"/>
</dbReference>
<dbReference type="InterPro" id="IPR013154">
    <property type="entry name" value="ADH-like_N"/>
</dbReference>
<dbReference type="SUPFAM" id="SSF50129">
    <property type="entry name" value="GroES-like"/>
    <property type="match status" value="1"/>
</dbReference>
<dbReference type="InterPro" id="IPR011032">
    <property type="entry name" value="GroES-like_sf"/>
</dbReference>
<dbReference type="EMBL" id="FNCN01000028">
    <property type="protein sequence ID" value="SDH96103.1"/>
    <property type="molecule type" value="Genomic_DNA"/>
</dbReference>
<evidence type="ECO:0000256" key="1">
    <source>
        <dbReference type="ARBA" id="ARBA00022857"/>
    </source>
</evidence>
<proteinExistence type="predicted"/>
<keyword evidence="4" id="KW-1185">Reference proteome</keyword>
<reference evidence="3 4" key="1">
    <citation type="submission" date="2016-10" db="EMBL/GenBank/DDBJ databases">
        <authorList>
            <person name="de Groot N.N."/>
        </authorList>
    </citation>
    <scope>NUCLEOTIDE SEQUENCE [LARGE SCALE GENOMIC DNA]</scope>
    <source>
        <strain evidence="3 4">CPCC 201354</strain>
    </source>
</reference>
<feature type="domain" description="Enoyl reductase (ER)" evidence="2">
    <location>
        <begin position="30"/>
        <end position="387"/>
    </location>
</feature>
<dbReference type="InterPro" id="IPR051603">
    <property type="entry name" value="Zinc-ADH_QOR/CCCR"/>
</dbReference>
<organism evidence="3 4">
    <name type="scientific">Sinosporangium album</name>
    <dbReference type="NCBI Taxonomy" id="504805"/>
    <lineage>
        <taxon>Bacteria</taxon>
        <taxon>Bacillati</taxon>
        <taxon>Actinomycetota</taxon>
        <taxon>Actinomycetes</taxon>
        <taxon>Streptosporangiales</taxon>
        <taxon>Streptosporangiaceae</taxon>
        <taxon>Sinosporangium</taxon>
    </lineage>
</organism>
<dbReference type="RefSeq" id="WP_093173502.1">
    <property type="nucleotide sequence ID" value="NZ_FNCN01000028.1"/>
</dbReference>